<dbReference type="GeneID" id="43580653"/>
<feature type="compositionally biased region" description="Low complexity" evidence="5">
    <location>
        <begin position="76"/>
        <end position="93"/>
    </location>
</feature>
<dbReference type="InterPro" id="IPR014041">
    <property type="entry name" value="ESCRT-II_cplx_Vps25-sub_N"/>
</dbReference>
<evidence type="ECO:0000313" key="7">
    <source>
        <dbReference type="Proteomes" id="UP000398389"/>
    </source>
</evidence>
<evidence type="ECO:0000313" key="6">
    <source>
        <dbReference type="EMBL" id="VVT48549.1"/>
    </source>
</evidence>
<accession>A0A5E8BBU3</accession>
<comment type="similarity">
    <text evidence="1">Belongs to the VPS25 family.</text>
</comment>
<dbReference type="InterPro" id="IPR036388">
    <property type="entry name" value="WH-like_DNA-bd_sf"/>
</dbReference>
<dbReference type="GO" id="GO:0016236">
    <property type="term" value="P:macroautophagy"/>
    <property type="evidence" value="ECO:0007669"/>
    <property type="project" value="UniProtKB-ARBA"/>
</dbReference>
<dbReference type="InterPro" id="IPR036390">
    <property type="entry name" value="WH_DNA-bd_sf"/>
</dbReference>
<dbReference type="GO" id="GO:0043328">
    <property type="term" value="P:protein transport to vacuole involved in ubiquitin-dependent protein catabolic process via the multivesicular body sorting pathway"/>
    <property type="evidence" value="ECO:0007669"/>
    <property type="project" value="TreeGrafter"/>
</dbReference>
<evidence type="ECO:0000256" key="5">
    <source>
        <dbReference type="SAM" id="MobiDB-lite"/>
    </source>
</evidence>
<dbReference type="Gene3D" id="1.10.10.570">
    <property type="entry name" value="Winged helix' DNA-binding domain. Chain C. Domain 1"/>
    <property type="match status" value="1"/>
</dbReference>
<organism evidence="6 7">
    <name type="scientific">Magnusiomyces paraingens</name>
    <dbReference type="NCBI Taxonomy" id="2606893"/>
    <lineage>
        <taxon>Eukaryota</taxon>
        <taxon>Fungi</taxon>
        <taxon>Dikarya</taxon>
        <taxon>Ascomycota</taxon>
        <taxon>Saccharomycotina</taxon>
        <taxon>Dipodascomycetes</taxon>
        <taxon>Dipodascales</taxon>
        <taxon>Dipodascaceae</taxon>
        <taxon>Magnusiomyces</taxon>
    </lineage>
</organism>
<dbReference type="SUPFAM" id="SSF46785">
    <property type="entry name" value="Winged helix' DNA-binding domain"/>
    <property type="match status" value="2"/>
</dbReference>
<sequence length="275" mass="31284">MEYDDPSLTHSFPFPKIYQFPPFFTRQVNERTWHSQLVNWNSLILAYCRYYRIFTLDLSRTSDTLQAASNLSAPPNTSTTNSSSTNNSNSNSKNKPRGEIDGELFWNRKINRSLQTETIQAIFQYMVLHGNAAWLDQPAPSNNSKSTQSYDDFDNLEYEQQFDRFEQIFNNFSLLGNSNSNNNNNTNNNNKTCILVYWMQPQEWASLISDWVDNTGQNGSVLTLYELVEGETSGSQPFKGLHPAILRAAIDILVQRGKAVIMKGPDGRVAGVKVL</sequence>
<dbReference type="FunFam" id="1.10.10.10:FF:000141">
    <property type="entry name" value="vacuolar protein-sorting-associated protein 25"/>
    <property type="match status" value="1"/>
</dbReference>
<dbReference type="OrthoDB" id="245150at2759"/>
<dbReference type="PANTHER" id="PTHR13149:SF0">
    <property type="entry name" value="VACUOLAR PROTEIN-SORTING-ASSOCIATED PROTEIN 25"/>
    <property type="match status" value="1"/>
</dbReference>
<dbReference type="PANTHER" id="PTHR13149">
    <property type="entry name" value="VACUOLAR PROTEIN SORTING-ASSOCIATED PROTEIN VPS25"/>
    <property type="match status" value="1"/>
</dbReference>
<protein>
    <recommendedName>
        <fullName evidence="4">ESCRT-II complex subunit VPS25</fullName>
    </recommendedName>
</protein>
<dbReference type="AlphaFoldDB" id="A0A5E8BBU3"/>
<keyword evidence="7" id="KW-1185">Reference proteome</keyword>
<evidence type="ECO:0000256" key="1">
    <source>
        <dbReference type="ARBA" id="ARBA00009674"/>
    </source>
</evidence>
<dbReference type="InterPro" id="IPR008570">
    <property type="entry name" value="ESCRT-II_cplx_Vps25-sub"/>
</dbReference>
<keyword evidence="3" id="KW-0653">Protein transport</keyword>
<feature type="region of interest" description="Disordered" evidence="5">
    <location>
        <begin position="69"/>
        <end position="99"/>
    </location>
</feature>
<dbReference type="Gene3D" id="1.10.10.10">
    <property type="entry name" value="Winged helix-like DNA-binding domain superfamily/Winged helix DNA-binding domain"/>
    <property type="match status" value="1"/>
</dbReference>
<name>A0A5E8BBU3_9ASCO</name>
<dbReference type="GO" id="GO:0005198">
    <property type="term" value="F:structural molecule activity"/>
    <property type="evidence" value="ECO:0007669"/>
    <property type="project" value="TreeGrafter"/>
</dbReference>
<dbReference type="GO" id="GO:0042803">
    <property type="term" value="F:protein homodimerization activity"/>
    <property type="evidence" value="ECO:0007669"/>
    <property type="project" value="TreeGrafter"/>
</dbReference>
<dbReference type="RefSeq" id="XP_031852444.1">
    <property type="nucleotide sequence ID" value="XM_031996553.1"/>
</dbReference>
<keyword evidence="2" id="KW-0813">Transport</keyword>
<proteinExistence type="inferred from homology"/>
<reference evidence="6 7" key="1">
    <citation type="submission" date="2019-09" db="EMBL/GenBank/DDBJ databases">
        <authorList>
            <person name="Brejova B."/>
        </authorList>
    </citation>
    <scope>NUCLEOTIDE SEQUENCE [LARGE SCALE GENOMIC DNA]</scope>
</reference>
<evidence type="ECO:0000256" key="2">
    <source>
        <dbReference type="ARBA" id="ARBA00022448"/>
    </source>
</evidence>
<dbReference type="GO" id="GO:0000814">
    <property type="term" value="C:ESCRT II complex"/>
    <property type="evidence" value="ECO:0007669"/>
    <property type="project" value="InterPro"/>
</dbReference>
<evidence type="ECO:0000256" key="3">
    <source>
        <dbReference type="ARBA" id="ARBA00022927"/>
    </source>
</evidence>
<gene>
    <name evidence="6" type="ORF">SAPINGB_P001833</name>
</gene>
<dbReference type="Proteomes" id="UP000398389">
    <property type="component" value="Unassembled WGS sequence"/>
</dbReference>
<evidence type="ECO:0000256" key="4">
    <source>
        <dbReference type="ARBA" id="ARBA00030094"/>
    </source>
</evidence>
<dbReference type="Pfam" id="PF05871">
    <property type="entry name" value="ESCRT-II"/>
    <property type="match status" value="1"/>
</dbReference>
<dbReference type="EMBL" id="CABVLU010000002">
    <property type="protein sequence ID" value="VVT48549.1"/>
    <property type="molecule type" value="Genomic_DNA"/>
</dbReference>